<reference evidence="1 2" key="1">
    <citation type="submission" date="2019-05" db="EMBL/GenBank/DDBJ databases">
        <title>Another draft genome of Portunus trituberculatus and its Hox gene families provides insights of decapod evolution.</title>
        <authorList>
            <person name="Jeong J.-H."/>
            <person name="Song I."/>
            <person name="Kim S."/>
            <person name="Choi T."/>
            <person name="Kim D."/>
            <person name="Ryu S."/>
            <person name="Kim W."/>
        </authorList>
    </citation>
    <scope>NUCLEOTIDE SEQUENCE [LARGE SCALE GENOMIC DNA]</scope>
    <source>
        <tissue evidence="1">Muscle</tissue>
    </source>
</reference>
<proteinExistence type="predicted"/>
<gene>
    <name evidence="1" type="ORF">E2C01_048963</name>
</gene>
<accession>A0A5B7G7Y5</accession>
<organism evidence="1 2">
    <name type="scientific">Portunus trituberculatus</name>
    <name type="common">Swimming crab</name>
    <name type="synonym">Neptunus trituberculatus</name>
    <dbReference type="NCBI Taxonomy" id="210409"/>
    <lineage>
        <taxon>Eukaryota</taxon>
        <taxon>Metazoa</taxon>
        <taxon>Ecdysozoa</taxon>
        <taxon>Arthropoda</taxon>
        <taxon>Crustacea</taxon>
        <taxon>Multicrustacea</taxon>
        <taxon>Malacostraca</taxon>
        <taxon>Eumalacostraca</taxon>
        <taxon>Eucarida</taxon>
        <taxon>Decapoda</taxon>
        <taxon>Pleocyemata</taxon>
        <taxon>Brachyura</taxon>
        <taxon>Eubrachyura</taxon>
        <taxon>Portunoidea</taxon>
        <taxon>Portunidae</taxon>
        <taxon>Portuninae</taxon>
        <taxon>Portunus</taxon>
    </lineage>
</organism>
<evidence type="ECO:0000313" key="1">
    <source>
        <dbReference type="EMBL" id="MPC55032.1"/>
    </source>
</evidence>
<dbReference type="EMBL" id="VSRR010012836">
    <property type="protein sequence ID" value="MPC55032.1"/>
    <property type="molecule type" value="Genomic_DNA"/>
</dbReference>
<evidence type="ECO:0000313" key="2">
    <source>
        <dbReference type="Proteomes" id="UP000324222"/>
    </source>
</evidence>
<dbReference type="AlphaFoldDB" id="A0A5B7G7Y5"/>
<protein>
    <submittedName>
        <fullName evidence="1">Uncharacterized protein</fullName>
    </submittedName>
</protein>
<keyword evidence="2" id="KW-1185">Reference proteome</keyword>
<dbReference type="Proteomes" id="UP000324222">
    <property type="component" value="Unassembled WGS sequence"/>
</dbReference>
<comment type="caution">
    <text evidence="1">The sequence shown here is derived from an EMBL/GenBank/DDBJ whole genome shotgun (WGS) entry which is preliminary data.</text>
</comment>
<name>A0A5B7G7Y5_PORTR</name>
<sequence length="70" mass="8134">MKILRNTKRICNCRLYLEKNATEYDDANLSSRIFSKTGSSREKSLECLPLPDLTWKNNAINLALEREKTD</sequence>